<keyword evidence="2" id="KW-0812">Transmembrane</keyword>
<dbReference type="InterPro" id="IPR045828">
    <property type="entry name" value="PKD_Bacteroidetes"/>
</dbReference>
<proteinExistence type="predicted"/>
<evidence type="ECO:0000256" key="5">
    <source>
        <dbReference type="ARBA" id="ARBA00023136"/>
    </source>
</evidence>
<dbReference type="OrthoDB" id="7794186at2"/>
<dbReference type="Gene3D" id="2.60.40.10">
    <property type="entry name" value="Immunoglobulins"/>
    <property type="match status" value="9"/>
</dbReference>
<comment type="subcellular location">
    <subcellularLocation>
        <location evidence="1">Membrane</location>
        <topology evidence="1">Multi-pass membrane protein</topology>
    </subcellularLocation>
</comment>
<dbReference type="PANTHER" id="PTHR46730:SF1">
    <property type="entry name" value="PLAT DOMAIN-CONTAINING PROTEIN"/>
    <property type="match status" value="1"/>
</dbReference>
<dbReference type="PROSITE" id="PS50093">
    <property type="entry name" value="PKD"/>
    <property type="match status" value="4"/>
</dbReference>
<dbReference type="GO" id="GO:0006816">
    <property type="term" value="P:calcium ion transport"/>
    <property type="evidence" value="ECO:0007669"/>
    <property type="project" value="TreeGrafter"/>
</dbReference>
<evidence type="ECO:0000313" key="7">
    <source>
        <dbReference type="EMBL" id="SMC71516.1"/>
    </source>
</evidence>
<dbReference type="Pfam" id="PF13585">
    <property type="entry name" value="CHU_C"/>
    <property type="match status" value="1"/>
</dbReference>
<keyword evidence="5" id="KW-0472">Membrane</keyword>
<accession>A0A1W2BF69</accession>
<dbReference type="Proteomes" id="UP000192678">
    <property type="component" value="Unassembled WGS sequence"/>
</dbReference>
<keyword evidence="8" id="KW-1185">Reference proteome</keyword>
<evidence type="ECO:0000256" key="2">
    <source>
        <dbReference type="ARBA" id="ARBA00022692"/>
    </source>
</evidence>
<gene>
    <name evidence="7" type="ORF">SAMN04488101_102418</name>
</gene>
<feature type="domain" description="PKD" evidence="6">
    <location>
        <begin position="1819"/>
        <end position="1880"/>
    </location>
</feature>
<dbReference type="InterPro" id="IPR035986">
    <property type="entry name" value="PKD_dom_sf"/>
</dbReference>
<dbReference type="SMART" id="SM00089">
    <property type="entry name" value="PKD"/>
    <property type="match status" value="6"/>
</dbReference>
<keyword evidence="4" id="KW-1133">Transmembrane helix</keyword>
<dbReference type="InterPro" id="IPR022409">
    <property type="entry name" value="PKD/Chitinase_dom"/>
</dbReference>
<dbReference type="RefSeq" id="WP_084288303.1">
    <property type="nucleotide sequence ID" value="NZ_FWYB01000002.1"/>
</dbReference>
<evidence type="ECO:0000259" key="6">
    <source>
        <dbReference type="PROSITE" id="PS50093"/>
    </source>
</evidence>
<feature type="domain" description="PKD" evidence="6">
    <location>
        <begin position="1653"/>
        <end position="1720"/>
    </location>
</feature>
<dbReference type="Pfam" id="PF19406">
    <property type="entry name" value="PKD_5"/>
    <property type="match status" value="2"/>
</dbReference>
<feature type="domain" description="PKD" evidence="6">
    <location>
        <begin position="1744"/>
        <end position="1772"/>
    </location>
</feature>
<feature type="domain" description="PKD" evidence="6">
    <location>
        <begin position="1541"/>
        <end position="1595"/>
    </location>
</feature>
<reference evidence="7 8" key="1">
    <citation type="submission" date="2017-04" db="EMBL/GenBank/DDBJ databases">
        <authorList>
            <person name="Afonso C.L."/>
            <person name="Miller P.J."/>
            <person name="Scott M.A."/>
            <person name="Spackman E."/>
            <person name="Goraichik I."/>
            <person name="Dimitrov K.M."/>
            <person name="Suarez D.L."/>
            <person name="Swayne D.E."/>
        </authorList>
    </citation>
    <scope>NUCLEOTIDE SEQUENCE [LARGE SCALE GENOMIC DNA]</scope>
    <source>
        <strain evidence="7 8">DSM 19625</strain>
    </source>
</reference>
<evidence type="ECO:0000256" key="3">
    <source>
        <dbReference type="ARBA" id="ARBA00022737"/>
    </source>
</evidence>
<dbReference type="STRING" id="475255.SAMN04488101_102418"/>
<dbReference type="Pfam" id="PF18911">
    <property type="entry name" value="PKD_4"/>
    <property type="match status" value="3"/>
</dbReference>
<evidence type="ECO:0000256" key="1">
    <source>
        <dbReference type="ARBA" id="ARBA00004141"/>
    </source>
</evidence>
<dbReference type="SUPFAM" id="SSF49299">
    <property type="entry name" value="PKD domain"/>
    <property type="match status" value="6"/>
</dbReference>
<sequence length="1990" mass="212183">MVKRLLLLTITLFFLQITVVFPQITIGTVDAGPYTPGSSIAATFAIGNTDCIGRNNDFNLILVSPSNVETSIGTYTGFYSAFVNGTIPTTTIPGAGYRVKIRSTNPVLESALSTSFTISAGAIPANATINSPGNVLNPVTFGKCNASANFPYNFVNTSNTGNVSATITNQLTAEPQTTLVYTSVNDVKSFSASLAHYTIFVRAEMPDGTVGTRAYFLVNNRVVTAFATTGSETVCFPTGAFEYAVTVDGANSIAVNFPGNIYRIRWGDGREDTYTYCEIVKLNNKVSHTYDRSSCGVSNGTVYNAFQVNVQALSPFTCGEIGSPLFANARVVGRPINIFTYPPIICLGDQATFANESIAGQRPNSNSNGCSDNTVTYTWWVDGVPIASAMDVSRNFIFRYTFLTKGNHVVRLTSNSDGECQADPIEHTVCVQDPPRPAFTLSSNLVCLSSPTINANSSSSVLDNTCPNTPVYTWSVIPTAGVTFNRNDVNPNFSFAQTGTYNITLSIRSGTCSVSTQAQRVVVNSPPQALLSGDANLCARGDYTFAPNGSATNTTVSGTTEILADTYTWTVSGAGGYTFVSPSTANSQYPTINFQDFGTYTVTLTHKNNCNTITDSQVLTFTQSPTASITATPNAVCFNDNINLTGLITNPTTNTTFQWLGAGTFSPSNDLTTTYSPTPSERTAGVANIRLRVSTGITGTCAVIFADISVVIYPNNISTNPIPSRSQEICSGDPATFTPSSFVTESTFRWTAAVTSGTATGFSASGTGNINNNITNNSTTQPAVVEYTIIPEANGCDGEVFKFIVTVNPRPTLTATAISATICSGQSSAINLSVTNTPGSTTYTWTSSSNGVSGNTINPTRTAVTSINDPLTNSGTMQGTVTYTIIPYSQTGCPGTPVDITINVDPALTQPRAGTDRSICSTNSYTLEGNPSVVGTGTWTLVSANGPVTFADEHLATTTVNGLVAGRSYTFRWTIDAMSACFPVFDEVTITVNEPTIPGTTATTVTTVCANSNTGTITLSGNLGNVLRWESSLDGTNWSTAANTNTTTTYTFNNLTQSTQFRAVVQNGGCTIENSTPTIITATPADTRADAGIDRTLCDETSVTLQANGSTPLKPGETGLWTLIPANPANPTVDILNPTNPTTIVEDLVAGQIYTFRWTITGPSACGPTFDDIILRNNPAVDLNTITTSAIVCNGQQLVVDGSLPIGGAGAPYTYTWETNTNGGTWTVITGQTGEDLTITLTTTGNIGFRRIVNSGGCTSTSNENIVTVQPPIQGNTIAADQTICSGTAPALLTGTGTLTGGNDQFVYQWQSSTDNTNWTDVTGAQQPDYQPLTLTTTTYYRRLVSTAACAGNFQNISNTIQITINPNARAEYTWLADTGCAPFPLQITTIPYPDRNATYTWFANGVQIGTGTTFPGYTIQNSNERVTIRLAVASSLGCASAELPHDFSTNQAVPASFTPVTTSDCGPLTINFVNTSLQTTGATFRWNFGNGRTSNSANPPAITFQPDPSGKDTTYTVTLYSATTCGIDSAKGTVLVKSPPKPVFSPSTTSGCSDLTVNFTNNSPLQAGITYTFNFGDGTQPVETNDRRTVTHIYRTTTNTQTFNATLTAQNQCGTVTTQPYAIVVRPNTVNAELVVNGNQLIGCAPFTVTFDNNSTGATTFTVDFNDGTTPRQSITSPERFTHTFITDGTYVVTLTATNGCSTRSTTETITVLAQPKASFTSDIRLGCADLNVHLQNTTQGGISYVWDFGDGSPKSSEVSPHHIYKGDQEYYTVTLIATNNLGCSDTVTKTDFIRVVPPPIAAFNVNPSTLISIPNYTFKFEDESTNGPTIWEWDFGDGMTSALKNPNHTYLDTGTYKVTLKVTNQQGCFTTTFKNVTIKGVPGYLFVPNSFIPGNPQPELREFRAKGSGILSWRFSIFNKWGQVLWETTKLEEGRPAEGWDGTFKGEPMPQGVYYWKIDVQMVNGSEWKGMTYDNAPAKRTGPIHLIR</sequence>
<dbReference type="PANTHER" id="PTHR46730">
    <property type="entry name" value="POLYCYSTIN-1"/>
    <property type="match status" value="1"/>
</dbReference>
<dbReference type="InterPro" id="IPR000601">
    <property type="entry name" value="PKD_dom"/>
</dbReference>
<evidence type="ECO:0000313" key="8">
    <source>
        <dbReference type="Proteomes" id="UP000192678"/>
    </source>
</evidence>
<protein>
    <submittedName>
        <fullName evidence="7">PKD repeat-containing protein</fullName>
    </submittedName>
</protein>
<organism evidence="7 8">
    <name type="scientific">Pedobacter nyackensis</name>
    <dbReference type="NCBI Taxonomy" id="475255"/>
    <lineage>
        <taxon>Bacteria</taxon>
        <taxon>Pseudomonadati</taxon>
        <taxon>Bacteroidota</taxon>
        <taxon>Sphingobacteriia</taxon>
        <taxon>Sphingobacteriales</taxon>
        <taxon>Sphingobacteriaceae</taxon>
        <taxon>Pedobacter</taxon>
    </lineage>
</organism>
<dbReference type="GO" id="GO:0005886">
    <property type="term" value="C:plasma membrane"/>
    <property type="evidence" value="ECO:0007669"/>
    <property type="project" value="TreeGrafter"/>
</dbReference>
<dbReference type="Pfam" id="PF00801">
    <property type="entry name" value="PKD"/>
    <property type="match status" value="1"/>
</dbReference>
<evidence type="ECO:0000256" key="4">
    <source>
        <dbReference type="ARBA" id="ARBA00022989"/>
    </source>
</evidence>
<name>A0A1W2BF69_9SPHI</name>
<dbReference type="CDD" id="cd00146">
    <property type="entry name" value="PKD"/>
    <property type="match status" value="4"/>
</dbReference>
<dbReference type="InterPro" id="IPR013783">
    <property type="entry name" value="Ig-like_fold"/>
</dbReference>
<keyword evidence="3" id="KW-0677">Repeat</keyword>
<dbReference type="GO" id="GO:0005261">
    <property type="term" value="F:monoatomic cation channel activity"/>
    <property type="evidence" value="ECO:0007669"/>
    <property type="project" value="TreeGrafter"/>
</dbReference>
<dbReference type="EMBL" id="FWYB01000002">
    <property type="protein sequence ID" value="SMC71516.1"/>
    <property type="molecule type" value="Genomic_DNA"/>
</dbReference>